<dbReference type="CDD" id="cd03241">
    <property type="entry name" value="ABC_RecN"/>
    <property type="match status" value="2"/>
</dbReference>
<name>A0A9X4JSV0_9FIRM</name>
<evidence type="ECO:0000259" key="11">
    <source>
        <dbReference type="Pfam" id="PF02463"/>
    </source>
</evidence>
<protein>
    <recommendedName>
        <fullName evidence="3 9">DNA repair protein RecN</fullName>
    </recommendedName>
    <alternativeName>
        <fullName evidence="8 9">Recombination protein N</fullName>
    </alternativeName>
</protein>
<evidence type="ECO:0000256" key="10">
    <source>
        <dbReference type="SAM" id="Coils"/>
    </source>
</evidence>
<evidence type="ECO:0000313" key="12">
    <source>
        <dbReference type="EMBL" id="MDF9407464.1"/>
    </source>
</evidence>
<sequence>MLINLYIKNFGLIDLLIVDLQNGLNIITGETGAGKSIIIEALQVALGGRAAAGEQIRAGSERMWIQATFDINNNKKVILMLEEQGVGVPEDSILILTREINRSGKNVCRLNGQTVTLSCYRGIGRNLVDSHVQHEQHSLLDQNRHRELLDRFGGALVTDTLKEVTNLYSLWKETFNTFKKLSRNDEERVKQADLLRYEINEIEKIDPKPGEDEELASEKKVLVNAEKICLLAAESYSLIYEGTHGQAPVTDLLSKAMDLLKNLALLDEHTEHLYKSLESVFYQVEDAARELAVLNSKVEHDPQRLEAVEERLELLNNLKNKYAPTIPEIFDYLAKARDELEKLENKKELAATYAEELKKIEQSYMKAAEILSSRRLQAAEKLEEEVSRELVDLEMGRVKFQVVFTRVDGLSPGGAERVEFLISPNPGEPLKPLAKIASGGELSRIMLALKALLAEADDIPVIIFDEVDAGIGGRSLHAVAEKLAKISKHHQIICVTHAAQVASFASVHYRVRKEFDGERTVTKVDKLALPDRVDELARMLGGKEVTDISRRHARQMLSSASKNLASEGIS</sequence>
<dbReference type="InterPro" id="IPR003395">
    <property type="entry name" value="RecF/RecN/SMC_N"/>
</dbReference>
<comment type="function">
    <text evidence="1 9">May be involved in recombinational repair of damaged DNA.</text>
</comment>
<keyword evidence="7 9" id="KW-0234">DNA repair</keyword>
<dbReference type="PANTHER" id="PTHR11059:SF0">
    <property type="entry name" value="DNA REPAIR PROTEIN RECN"/>
    <property type="match status" value="1"/>
</dbReference>
<evidence type="ECO:0000256" key="4">
    <source>
        <dbReference type="ARBA" id="ARBA00022741"/>
    </source>
</evidence>
<dbReference type="GO" id="GO:0005524">
    <property type="term" value="F:ATP binding"/>
    <property type="evidence" value="ECO:0007669"/>
    <property type="project" value="UniProtKB-KW"/>
</dbReference>
<dbReference type="GO" id="GO:0009432">
    <property type="term" value="P:SOS response"/>
    <property type="evidence" value="ECO:0007669"/>
    <property type="project" value="TreeGrafter"/>
</dbReference>
<feature type="domain" description="RecF/RecN/SMC N-terminal" evidence="11">
    <location>
        <begin position="2"/>
        <end position="516"/>
    </location>
</feature>
<dbReference type="PANTHER" id="PTHR11059">
    <property type="entry name" value="DNA REPAIR PROTEIN RECN"/>
    <property type="match status" value="1"/>
</dbReference>
<dbReference type="Proteomes" id="UP001154312">
    <property type="component" value="Unassembled WGS sequence"/>
</dbReference>
<dbReference type="RefSeq" id="WP_277442697.1">
    <property type="nucleotide sequence ID" value="NZ_JAKOAV010000004.1"/>
</dbReference>
<evidence type="ECO:0000256" key="2">
    <source>
        <dbReference type="ARBA" id="ARBA00009441"/>
    </source>
</evidence>
<keyword evidence="4" id="KW-0547">Nucleotide-binding</keyword>
<dbReference type="AlphaFoldDB" id="A0A9X4JSV0"/>
<dbReference type="PIRSF" id="PIRSF003128">
    <property type="entry name" value="RecN"/>
    <property type="match status" value="1"/>
</dbReference>
<reference evidence="12" key="1">
    <citation type="submission" date="2022-02" db="EMBL/GenBank/DDBJ databases">
        <authorList>
            <person name="Leng L."/>
        </authorList>
    </citation>
    <scope>NUCLEOTIDE SEQUENCE</scope>
    <source>
        <strain evidence="12">JI</strain>
    </source>
</reference>
<proteinExistence type="inferred from homology"/>
<comment type="similarity">
    <text evidence="2 9">Belongs to the RecN family.</text>
</comment>
<evidence type="ECO:0000256" key="7">
    <source>
        <dbReference type="ARBA" id="ARBA00023204"/>
    </source>
</evidence>
<dbReference type="SUPFAM" id="SSF52540">
    <property type="entry name" value="P-loop containing nucleoside triphosphate hydrolases"/>
    <property type="match status" value="1"/>
</dbReference>
<accession>A0A9X4JSV0</accession>
<dbReference type="EMBL" id="JAKOAV010000004">
    <property type="protein sequence ID" value="MDF9407464.1"/>
    <property type="molecule type" value="Genomic_DNA"/>
</dbReference>
<organism evidence="12 13">
    <name type="scientific">Pelotomaculum isophthalicicum JI</name>
    <dbReference type="NCBI Taxonomy" id="947010"/>
    <lineage>
        <taxon>Bacteria</taxon>
        <taxon>Bacillati</taxon>
        <taxon>Bacillota</taxon>
        <taxon>Clostridia</taxon>
        <taxon>Eubacteriales</taxon>
        <taxon>Desulfotomaculaceae</taxon>
        <taxon>Pelotomaculum</taxon>
    </lineage>
</organism>
<evidence type="ECO:0000256" key="5">
    <source>
        <dbReference type="ARBA" id="ARBA00022763"/>
    </source>
</evidence>
<dbReference type="GO" id="GO:0043590">
    <property type="term" value="C:bacterial nucleoid"/>
    <property type="evidence" value="ECO:0007669"/>
    <property type="project" value="TreeGrafter"/>
</dbReference>
<feature type="coiled-coil region" evidence="10">
    <location>
        <begin position="326"/>
        <end position="363"/>
    </location>
</feature>
<evidence type="ECO:0000256" key="9">
    <source>
        <dbReference type="PIRNR" id="PIRNR003128"/>
    </source>
</evidence>
<dbReference type="Pfam" id="PF02463">
    <property type="entry name" value="SMC_N"/>
    <property type="match status" value="1"/>
</dbReference>
<dbReference type="GO" id="GO:0006310">
    <property type="term" value="P:DNA recombination"/>
    <property type="evidence" value="ECO:0007669"/>
    <property type="project" value="InterPro"/>
</dbReference>
<gene>
    <name evidence="12" type="primary">recN</name>
    <name evidence="12" type="ORF">L7E55_03655</name>
</gene>
<evidence type="ECO:0000256" key="6">
    <source>
        <dbReference type="ARBA" id="ARBA00022840"/>
    </source>
</evidence>
<evidence type="ECO:0000256" key="8">
    <source>
        <dbReference type="ARBA" id="ARBA00033408"/>
    </source>
</evidence>
<evidence type="ECO:0000256" key="3">
    <source>
        <dbReference type="ARBA" id="ARBA00021315"/>
    </source>
</evidence>
<dbReference type="Gene3D" id="3.40.50.300">
    <property type="entry name" value="P-loop containing nucleotide triphosphate hydrolases"/>
    <property type="match status" value="2"/>
</dbReference>
<dbReference type="NCBIfam" id="TIGR00634">
    <property type="entry name" value="recN"/>
    <property type="match status" value="1"/>
</dbReference>
<dbReference type="InterPro" id="IPR027417">
    <property type="entry name" value="P-loop_NTPase"/>
</dbReference>
<dbReference type="GO" id="GO:0006281">
    <property type="term" value="P:DNA repair"/>
    <property type="evidence" value="ECO:0007669"/>
    <property type="project" value="UniProtKB-KW"/>
</dbReference>
<dbReference type="InterPro" id="IPR004604">
    <property type="entry name" value="DNA_recomb/repair_RecN"/>
</dbReference>
<dbReference type="FunFam" id="3.40.50.300:FF:000356">
    <property type="entry name" value="DNA repair protein RecN"/>
    <property type="match status" value="1"/>
</dbReference>
<dbReference type="FunFam" id="3.40.50.300:FF:000319">
    <property type="entry name" value="DNA repair protein RecN"/>
    <property type="match status" value="1"/>
</dbReference>
<keyword evidence="5 9" id="KW-0227">DNA damage</keyword>
<keyword evidence="10" id="KW-0175">Coiled coil</keyword>
<evidence type="ECO:0000313" key="13">
    <source>
        <dbReference type="Proteomes" id="UP001154312"/>
    </source>
</evidence>
<comment type="caution">
    <text evidence="12">The sequence shown here is derived from an EMBL/GenBank/DDBJ whole genome shotgun (WGS) entry which is preliminary data.</text>
</comment>
<keyword evidence="13" id="KW-1185">Reference proteome</keyword>
<evidence type="ECO:0000256" key="1">
    <source>
        <dbReference type="ARBA" id="ARBA00003618"/>
    </source>
</evidence>
<keyword evidence="6" id="KW-0067">ATP-binding</keyword>